<feature type="domain" description="Laminin G" evidence="8">
    <location>
        <begin position="722"/>
        <end position="930"/>
    </location>
</feature>
<dbReference type="InterPro" id="IPR018097">
    <property type="entry name" value="EGF_Ca-bd_CS"/>
</dbReference>
<feature type="region of interest" description="Disordered" evidence="7">
    <location>
        <begin position="361"/>
        <end position="388"/>
    </location>
</feature>
<proteinExistence type="predicted"/>
<dbReference type="GO" id="GO:0009653">
    <property type="term" value="P:anatomical structure morphogenesis"/>
    <property type="evidence" value="ECO:0007669"/>
    <property type="project" value="UniProtKB-ARBA"/>
</dbReference>
<evidence type="ECO:0000256" key="4">
    <source>
        <dbReference type="ARBA" id="ARBA00023157"/>
    </source>
</evidence>
<dbReference type="InterPro" id="IPR001791">
    <property type="entry name" value="Laminin_G"/>
</dbReference>
<evidence type="ECO:0008006" key="11">
    <source>
        <dbReference type="Google" id="ProtNLM"/>
    </source>
</evidence>
<dbReference type="PROSITE" id="PS00010">
    <property type="entry name" value="ASX_HYDROXYL"/>
    <property type="match status" value="4"/>
</dbReference>
<dbReference type="EMBL" id="OC001354">
    <property type="protein sequence ID" value="CAD7259717.1"/>
    <property type="molecule type" value="Genomic_DNA"/>
</dbReference>
<feature type="domain" description="EGF-like" evidence="9">
    <location>
        <begin position="225"/>
        <end position="261"/>
    </location>
</feature>
<feature type="domain" description="Laminin G" evidence="8">
    <location>
        <begin position="1019"/>
        <end position="1227"/>
    </location>
</feature>
<feature type="domain" description="Laminin G" evidence="8">
    <location>
        <begin position="1818"/>
        <end position="2006"/>
    </location>
</feature>
<feature type="disulfide bond" evidence="6">
    <location>
        <begin position="84"/>
        <end position="93"/>
    </location>
</feature>
<dbReference type="PROSITE" id="PS01186">
    <property type="entry name" value="EGF_2"/>
    <property type="match status" value="4"/>
</dbReference>
<feature type="domain" description="EGF-like" evidence="9">
    <location>
        <begin position="162"/>
        <end position="199"/>
    </location>
</feature>
<feature type="domain" description="EGF-like" evidence="9">
    <location>
        <begin position="926"/>
        <end position="959"/>
    </location>
</feature>
<evidence type="ECO:0000313" key="10">
    <source>
        <dbReference type="EMBL" id="CAD7259717.1"/>
    </source>
</evidence>
<dbReference type="CDD" id="cd00110">
    <property type="entry name" value="LamG"/>
    <property type="match status" value="4"/>
</dbReference>
<dbReference type="SUPFAM" id="SSF49899">
    <property type="entry name" value="Concanavalin A-like lectins/glucanases"/>
    <property type="match status" value="4"/>
</dbReference>
<gene>
    <name evidence="10" type="ORF">TSIB3V08_LOCUS3916</name>
</gene>
<dbReference type="SUPFAM" id="SSF57196">
    <property type="entry name" value="EGF/Laminin"/>
    <property type="match status" value="7"/>
</dbReference>
<dbReference type="GO" id="GO:0003008">
    <property type="term" value="P:system process"/>
    <property type="evidence" value="ECO:0007669"/>
    <property type="project" value="UniProtKB-ARBA"/>
</dbReference>
<feature type="region of interest" description="Disordered" evidence="7">
    <location>
        <begin position="468"/>
        <end position="565"/>
    </location>
</feature>
<feature type="disulfide bond" evidence="6">
    <location>
        <begin position="1464"/>
        <end position="1473"/>
    </location>
</feature>
<evidence type="ECO:0000259" key="8">
    <source>
        <dbReference type="PROSITE" id="PS50025"/>
    </source>
</evidence>
<dbReference type="Pfam" id="PF12661">
    <property type="entry name" value="hEGF"/>
    <property type="match status" value="1"/>
</dbReference>
<feature type="disulfide bond" evidence="6">
    <location>
        <begin position="1755"/>
        <end position="1764"/>
    </location>
</feature>
<feature type="region of interest" description="Disordered" evidence="7">
    <location>
        <begin position="404"/>
        <end position="449"/>
    </location>
</feature>
<feature type="compositionally biased region" description="Low complexity" evidence="7">
    <location>
        <begin position="362"/>
        <end position="375"/>
    </location>
</feature>
<dbReference type="FunFam" id="2.10.25.10:FF:000122">
    <property type="entry name" value="Protein crumbs homolog 2"/>
    <property type="match status" value="1"/>
</dbReference>
<feature type="domain" description="EGF-like" evidence="9">
    <location>
        <begin position="20"/>
        <end position="56"/>
    </location>
</feature>
<keyword evidence="4 6" id="KW-1015">Disulfide bond</keyword>
<comment type="caution">
    <text evidence="6">Lacks conserved residue(s) required for the propagation of feature annotation.</text>
</comment>
<evidence type="ECO:0000259" key="9">
    <source>
        <dbReference type="PROSITE" id="PS50026"/>
    </source>
</evidence>
<evidence type="ECO:0000256" key="5">
    <source>
        <dbReference type="ARBA" id="ARBA00023180"/>
    </source>
</evidence>
<sequence>MRSYTCYCMDGYTGNQCSTNWDECWSSPCGNGATCVDGVATFNCSCPPGFTGLTCEEDVDECQSNPCFNNGVCQDGVNGYSCTCLPGYQGVLCEVDIAVCNMTGVSLCINGGKDQGTPSLAPVYKVRISSAATRAKTRRTGSGASNPGVCCPGWTGQICETAVDECVSSPCQNGGVCVDLFAGYSCACPFGMLAFFTCKSGFSPGPKVRPFCVVTGYTGSNCEVKLHPCLVSPCLNQALCLVEAGTRVCYCVPDYHGDRCQFQYDECQLGPRCLNGGTCLDGVDNYTCSCPPDLTGSLCECLIMGPGLLDCSYISPTPLSLMSETVTDQTSSTVGPVTWQHTLVYDNITLTSGWTSVGQSEAATSTTTPAGGFTTNYPETSTDTSSQQVPEETVSGLSSQLLTGTISSPRSSEDSTQTFVETESAVTPRVTSDISGGTEGYFTSRHQPRVSTEGVYDEITTLETSGTTQIFGLPGTTQTSGLPGTTHTSELPGTTQASELPGTTQTSELPGTTQTSEPPTTTQTDELSGATQTDEFSGTTQTGELPGTTQTSELSGPTPECPETEYTSGTAITAITYPSSTEISSTTDVGSSSESVFYSTSTEEQSVDCSVFPCQNSGTCVYTKGGPRSNSFCFLSRLIISFQVQQRIQSSSRSSIELLLKEQDIRLAIFPDHYLRKVTIHPIGERREIITSRRDGCATEIVGKCTCKFGWEGPVCEEPAGIREPAFTGQSYLSHRLYNGSEVRVEVLARTLAPTGLILYASLPGEKYLCLFLQEGLLQFQFSCGLQTMLFSEVQMNVNNGYHMSVLVHLQRDIRILTIEVPSAMPCFTRLVLLPGAGDTRRCHASLRINNTLVMSGEQTSAVTLSLEDPSGGMLHLAGVPPHLAQDLAIPRIVGFTGCMKGLKVSNRSRHIFKDAVDGQGVSECSSLACLSNPCYSAATCVEYKDHWHCLCPSGYVGVRCEQSVCSNNPCMFGATCVVFTASGFLCLCPLGKHGVYCQHDDIAPSLTREPVPDVDVAQPQFWSSVGGLSSYAAYQLPGTIHNSLELKLRFSPTTMDQIALLVFVGQEGVHTAQSDHLALSFIKGYLVLTYGLFPLPAVDWRHGDTGRYSGLSVAGPRRIFTPRPVTPRANRPHTVRLGRVGQTAWLLVDNLGNVSGRSPGRLSQLNTRSVLYLGGHESANFSQLPHDLPLHTGFSGCLFDVELRAGRVSVALQRTRAAIGRSVGQCGTSECHQHACHNGGACLHHGATFTYPCCGATLSARAISLLWGLSFCQGHIPAVGPLFLPGSYPCCGATLSARVISLLWGHSFCQGHVPVVGPLFLPGSYPCCGATLSARVISLLWGHSFCQGHIPVVGPLFLPGSYPCCGATLSARVISLLWGHSFCQGHIPVVGPLFLPGSYTCCGATLSARVISLLAMLLQECLCPEGWFGPLCSQRYNPCDSNRHKCKGGATCVPLDEGYHCDCPLGKAGTYCDKDEQLSDVSFSGQRSYLSLPPATLNTHQACVDLEVRPLSDRGLVLFAAKEDSKSFMSLSLQGGVMELRVSPGMSAKTSREEVKCARGRSRRRGEPLVVRSGRVLALGEWHRVVAGRYGRRFYLRVDGTVNSGALLPGETLPSLGAPLQLGGLEDLSRLPASAVSGLPVYFSGCLRQLAINWRRVPLNTGHILRARNVADCDGTACGGDVCDNGGSCWLDKELRPRCVCLQTTVTVRMLEGATVPQMYTGARCETQISCAQTSCLNDGRCVEESGFVSRCHCPVGWGGAFCQDSKYQHDTNIYMTTSVSVLPRSNCDRQHNYVCKCLPRSNCDRQHNYVYVNVSAPHFRGNSYLRVERGAPRPTREREQLITGVDISYIFLNLSTVEPDGMILWTSQAPDQFLGVGVSGGLVRVVWSRRETVLVSGGAVCDGAWHGLTLSLGPGNVSLWVDRQLIHSHEERTSEDLALTTDGVFYLGNGGSVTGGFPNQKSVTAETKGHFSSRFSGCLKELSWNKNYIVTDFSRYTGENIGSCDLGHG</sequence>
<dbReference type="GO" id="GO:0051240">
    <property type="term" value="P:positive regulation of multicellular organismal process"/>
    <property type="evidence" value="ECO:0007669"/>
    <property type="project" value="UniProtKB-ARBA"/>
</dbReference>
<dbReference type="InterPro" id="IPR000742">
    <property type="entry name" value="EGF"/>
</dbReference>
<keyword evidence="1 6" id="KW-0245">EGF-like domain</keyword>
<feature type="disulfide bond" evidence="6">
    <location>
        <begin position="989"/>
        <end position="998"/>
    </location>
</feature>
<dbReference type="GO" id="GO:0030154">
    <property type="term" value="P:cell differentiation"/>
    <property type="evidence" value="ECO:0007669"/>
    <property type="project" value="UniProtKB-ARBA"/>
</dbReference>
<dbReference type="FunFam" id="2.10.25.10:FF:000004">
    <property type="entry name" value="Neurogenic locus notch 1"/>
    <property type="match status" value="1"/>
</dbReference>
<feature type="disulfide bond" evidence="6">
    <location>
        <begin position="251"/>
        <end position="260"/>
    </location>
</feature>
<evidence type="ECO:0000256" key="6">
    <source>
        <dbReference type="PROSITE-ProRule" id="PRU00076"/>
    </source>
</evidence>
<dbReference type="GO" id="GO:0048513">
    <property type="term" value="P:animal organ development"/>
    <property type="evidence" value="ECO:0007669"/>
    <property type="project" value="UniProtKB-ARBA"/>
</dbReference>
<evidence type="ECO:0000256" key="1">
    <source>
        <dbReference type="ARBA" id="ARBA00022536"/>
    </source>
</evidence>
<dbReference type="FunFam" id="2.10.25.10:FF:000123">
    <property type="entry name" value="Crumbs homolog 1 (Drosophila)"/>
    <property type="match status" value="1"/>
</dbReference>
<feature type="domain" description="EGF-like" evidence="9">
    <location>
        <begin position="962"/>
        <end position="999"/>
    </location>
</feature>
<keyword evidence="2" id="KW-0732">Signal</keyword>
<feature type="disulfide bond" evidence="6">
    <location>
        <begin position="290"/>
        <end position="299"/>
    </location>
</feature>
<dbReference type="InterPro" id="IPR001881">
    <property type="entry name" value="EGF-like_Ca-bd_dom"/>
</dbReference>
<dbReference type="SMART" id="SM00282">
    <property type="entry name" value="LamG"/>
    <property type="match status" value="4"/>
</dbReference>
<feature type="domain" description="EGF-like" evidence="9">
    <location>
        <begin position="263"/>
        <end position="300"/>
    </location>
</feature>
<dbReference type="FunFam" id="2.10.25.10:FF:000710">
    <property type="entry name" value="Blast:Protein eyes shut"/>
    <property type="match status" value="1"/>
</dbReference>
<dbReference type="PROSITE" id="PS00022">
    <property type="entry name" value="EGF_1"/>
    <property type="match status" value="8"/>
</dbReference>
<dbReference type="PROSITE" id="PS50026">
    <property type="entry name" value="EGF_3"/>
    <property type="match status" value="10"/>
</dbReference>
<dbReference type="Gene3D" id="2.60.120.200">
    <property type="match status" value="4"/>
</dbReference>
<evidence type="ECO:0000256" key="2">
    <source>
        <dbReference type="ARBA" id="ARBA00022729"/>
    </source>
</evidence>
<feature type="compositionally biased region" description="Polar residues" evidence="7">
    <location>
        <begin position="404"/>
        <end position="435"/>
    </location>
</feature>
<protein>
    <recommendedName>
        <fullName evidence="11">Protein eyes shut</fullName>
    </recommendedName>
</protein>
<dbReference type="InterPro" id="IPR000152">
    <property type="entry name" value="EGF-type_Asp/Asn_hydroxyl_site"/>
</dbReference>
<evidence type="ECO:0000256" key="3">
    <source>
        <dbReference type="ARBA" id="ARBA00022737"/>
    </source>
</evidence>
<feature type="domain" description="EGF-like" evidence="9">
    <location>
        <begin position="1436"/>
        <end position="1474"/>
    </location>
</feature>
<name>A0A7R9AST7_TIMSH</name>
<accession>A0A7R9AST7</accession>
<dbReference type="InterPro" id="IPR051022">
    <property type="entry name" value="Notch_Cell-Fate_Det"/>
</dbReference>
<keyword evidence="3" id="KW-0677">Repeat</keyword>
<dbReference type="Pfam" id="PF02210">
    <property type="entry name" value="Laminin_G_2"/>
    <property type="match status" value="4"/>
</dbReference>
<feature type="compositionally biased region" description="Polar residues" evidence="7">
    <location>
        <begin position="376"/>
        <end position="388"/>
    </location>
</feature>
<dbReference type="InterPro" id="IPR013032">
    <property type="entry name" value="EGF-like_CS"/>
</dbReference>
<feature type="domain" description="EGF-like" evidence="9">
    <location>
        <begin position="1"/>
        <end position="18"/>
    </location>
</feature>
<dbReference type="PROSITE" id="PS50025">
    <property type="entry name" value="LAM_G_DOMAIN"/>
    <property type="match status" value="4"/>
</dbReference>
<feature type="disulfide bond" evidence="6">
    <location>
        <begin position="46"/>
        <end position="55"/>
    </location>
</feature>
<dbReference type="PANTHER" id="PTHR24049">
    <property type="entry name" value="CRUMBS FAMILY MEMBER"/>
    <property type="match status" value="1"/>
</dbReference>
<feature type="disulfide bond" evidence="6">
    <location>
        <begin position="8"/>
        <end position="17"/>
    </location>
</feature>
<dbReference type="PROSITE" id="PS01187">
    <property type="entry name" value="EGF_CA"/>
    <property type="match status" value="2"/>
</dbReference>
<dbReference type="CDD" id="cd00054">
    <property type="entry name" value="EGF_CA"/>
    <property type="match status" value="7"/>
</dbReference>
<feature type="compositionally biased region" description="Polar residues" evidence="7">
    <location>
        <begin position="525"/>
        <end position="555"/>
    </location>
</feature>
<feature type="compositionally biased region" description="Polar residues" evidence="7">
    <location>
        <begin position="468"/>
        <end position="511"/>
    </location>
</feature>
<dbReference type="GO" id="GO:0005509">
    <property type="term" value="F:calcium ion binding"/>
    <property type="evidence" value="ECO:0007669"/>
    <property type="project" value="InterPro"/>
</dbReference>
<dbReference type="SMART" id="SM00179">
    <property type="entry name" value="EGF_CA"/>
    <property type="match status" value="6"/>
</dbReference>
<feature type="compositionally biased region" description="Low complexity" evidence="7">
    <location>
        <begin position="512"/>
        <end position="524"/>
    </location>
</feature>
<organism evidence="10">
    <name type="scientific">Timema shepardi</name>
    <name type="common">Walking stick</name>
    <dbReference type="NCBI Taxonomy" id="629360"/>
    <lineage>
        <taxon>Eukaryota</taxon>
        <taxon>Metazoa</taxon>
        <taxon>Ecdysozoa</taxon>
        <taxon>Arthropoda</taxon>
        <taxon>Hexapoda</taxon>
        <taxon>Insecta</taxon>
        <taxon>Pterygota</taxon>
        <taxon>Neoptera</taxon>
        <taxon>Polyneoptera</taxon>
        <taxon>Phasmatodea</taxon>
        <taxon>Timematodea</taxon>
        <taxon>Timematoidea</taxon>
        <taxon>Timematidae</taxon>
        <taxon>Timema</taxon>
    </lineage>
</organism>
<dbReference type="InterPro" id="IPR013320">
    <property type="entry name" value="ConA-like_dom_sf"/>
</dbReference>
<keyword evidence="5" id="KW-0325">Glycoprotein</keyword>
<dbReference type="Pfam" id="PF00008">
    <property type="entry name" value="EGF"/>
    <property type="match status" value="5"/>
</dbReference>
<feature type="domain" description="EGF-like" evidence="9">
    <location>
        <begin position="58"/>
        <end position="94"/>
    </location>
</feature>
<evidence type="ECO:0000256" key="7">
    <source>
        <dbReference type="SAM" id="MobiDB-lite"/>
    </source>
</evidence>
<dbReference type="SMART" id="SM00181">
    <property type="entry name" value="EGF"/>
    <property type="match status" value="11"/>
</dbReference>
<dbReference type="Gene3D" id="2.10.25.10">
    <property type="entry name" value="Laminin"/>
    <property type="match status" value="11"/>
</dbReference>
<feature type="domain" description="EGF-like" evidence="9">
    <location>
        <begin position="1728"/>
        <end position="1765"/>
    </location>
</feature>
<feature type="domain" description="Laminin G" evidence="8">
    <location>
        <begin position="1480"/>
        <end position="1684"/>
    </location>
</feature>
<reference evidence="10" key="1">
    <citation type="submission" date="2020-11" db="EMBL/GenBank/DDBJ databases">
        <authorList>
            <person name="Tran Van P."/>
        </authorList>
    </citation>
    <scope>NUCLEOTIDE SEQUENCE</scope>
</reference>